<evidence type="ECO:0000256" key="3">
    <source>
        <dbReference type="ARBA" id="ARBA00022989"/>
    </source>
</evidence>
<feature type="non-terminal residue" evidence="7">
    <location>
        <position position="248"/>
    </location>
</feature>
<dbReference type="Gene3D" id="1.20.1560.10">
    <property type="entry name" value="ABC transporter type 1, transmembrane domain"/>
    <property type="match status" value="1"/>
</dbReference>
<dbReference type="SUPFAM" id="SSF90123">
    <property type="entry name" value="ABC transporter transmembrane region"/>
    <property type="match status" value="1"/>
</dbReference>
<dbReference type="InterPro" id="IPR027417">
    <property type="entry name" value="P-loop_NTPase"/>
</dbReference>
<dbReference type="GO" id="GO:0016887">
    <property type="term" value="F:ATP hydrolysis activity"/>
    <property type="evidence" value="ECO:0007669"/>
    <property type="project" value="InterPro"/>
</dbReference>
<proteinExistence type="predicted"/>
<evidence type="ECO:0000256" key="1">
    <source>
        <dbReference type="ARBA" id="ARBA00004141"/>
    </source>
</evidence>
<feature type="transmembrane region" description="Helical" evidence="5">
    <location>
        <begin position="5"/>
        <end position="25"/>
    </location>
</feature>
<keyword evidence="4 5" id="KW-0472">Membrane</keyword>
<dbReference type="PANTHER" id="PTHR43394:SF1">
    <property type="entry name" value="ATP-BINDING CASSETTE SUB-FAMILY B MEMBER 10, MITOCHONDRIAL"/>
    <property type="match status" value="1"/>
</dbReference>
<dbReference type="InterPro" id="IPR011527">
    <property type="entry name" value="ABC1_TM_dom"/>
</dbReference>
<dbReference type="GO" id="GO:0015421">
    <property type="term" value="F:ABC-type oligopeptide transporter activity"/>
    <property type="evidence" value="ECO:0007669"/>
    <property type="project" value="TreeGrafter"/>
</dbReference>
<dbReference type="InterPro" id="IPR039421">
    <property type="entry name" value="Type_1_exporter"/>
</dbReference>
<keyword evidence="3 5" id="KW-1133">Transmembrane helix</keyword>
<dbReference type="PROSITE" id="PS50929">
    <property type="entry name" value="ABC_TM1F"/>
    <property type="match status" value="1"/>
</dbReference>
<dbReference type="PANTHER" id="PTHR43394">
    <property type="entry name" value="ATP-DEPENDENT PERMEASE MDL1, MITOCHONDRIAL"/>
    <property type="match status" value="1"/>
</dbReference>
<dbReference type="AlphaFoldDB" id="X0WFC2"/>
<comment type="caution">
    <text evidence="7">The sequence shown here is derived from an EMBL/GenBank/DDBJ whole genome shotgun (WGS) entry which is preliminary data.</text>
</comment>
<accession>X0WFC2</accession>
<feature type="non-terminal residue" evidence="7">
    <location>
        <position position="1"/>
    </location>
</feature>
<organism evidence="7">
    <name type="scientific">marine sediment metagenome</name>
    <dbReference type="NCBI Taxonomy" id="412755"/>
    <lineage>
        <taxon>unclassified sequences</taxon>
        <taxon>metagenomes</taxon>
        <taxon>ecological metagenomes</taxon>
    </lineage>
</organism>
<dbReference type="SUPFAM" id="SSF52540">
    <property type="entry name" value="P-loop containing nucleoside triphosphate hydrolases"/>
    <property type="match status" value="1"/>
</dbReference>
<gene>
    <name evidence="7" type="ORF">S01H1_68031</name>
</gene>
<feature type="transmembrane region" description="Helical" evidence="5">
    <location>
        <begin position="37"/>
        <end position="53"/>
    </location>
</feature>
<evidence type="ECO:0000256" key="2">
    <source>
        <dbReference type="ARBA" id="ARBA00022692"/>
    </source>
</evidence>
<reference evidence="7" key="1">
    <citation type="journal article" date="2014" name="Front. Microbiol.">
        <title>High frequency of phylogenetically diverse reductive dehalogenase-homologous genes in deep subseafloor sedimentary metagenomes.</title>
        <authorList>
            <person name="Kawai M."/>
            <person name="Futagami T."/>
            <person name="Toyoda A."/>
            <person name="Takaki Y."/>
            <person name="Nishi S."/>
            <person name="Hori S."/>
            <person name="Arai W."/>
            <person name="Tsubouchi T."/>
            <person name="Morono Y."/>
            <person name="Uchiyama I."/>
            <person name="Ito T."/>
            <person name="Fujiyama A."/>
            <person name="Inagaki F."/>
            <person name="Takami H."/>
        </authorList>
    </citation>
    <scope>NUCLEOTIDE SEQUENCE</scope>
    <source>
        <strain evidence="7">Expedition CK06-06</strain>
    </source>
</reference>
<keyword evidence="2 5" id="KW-0812">Transmembrane</keyword>
<sequence length="248" mass="27645">KQIRVFAIFMPVMELLSSFAVGLIIWHGGGRVIEEQLTLGSLVAFIGYIQLFFKPIRDISEKYNIMQSAMASTERIFEFMDHREEIPEPQDPSAPPEVKGHLTFNQVSFAYETDHPVLRDVTFEVKPGETVAIVGATGSGKTTLVNLVERFYDPDKGAVFLDGMDLRKWPKSELRKNISLCMQDVFIFAGNPADNISLGHKEIDAKGIELAARTANAFPFIQRLEMGFQEEISEGGSTVSAGERQLLS</sequence>
<evidence type="ECO:0000259" key="6">
    <source>
        <dbReference type="PROSITE" id="PS50929"/>
    </source>
</evidence>
<dbReference type="InterPro" id="IPR003439">
    <property type="entry name" value="ABC_transporter-like_ATP-bd"/>
</dbReference>
<dbReference type="GO" id="GO:0016020">
    <property type="term" value="C:membrane"/>
    <property type="evidence" value="ECO:0007669"/>
    <property type="project" value="UniProtKB-SubCell"/>
</dbReference>
<feature type="domain" description="ABC transmembrane type-1" evidence="6">
    <location>
        <begin position="1"/>
        <end position="68"/>
    </location>
</feature>
<evidence type="ECO:0000256" key="4">
    <source>
        <dbReference type="ARBA" id="ARBA00023136"/>
    </source>
</evidence>
<dbReference type="Pfam" id="PF00005">
    <property type="entry name" value="ABC_tran"/>
    <property type="match status" value="1"/>
</dbReference>
<dbReference type="GO" id="GO:0005524">
    <property type="term" value="F:ATP binding"/>
    <property type="evidence" value="ECO:0007669"/>
    <property type="project" value="InterPro"/>
</dbReference>
<dbReference type="Gene3D" id="3.40.50.300">
    <property type="entry name" value="P-loop containing nucleotide triphosphate hydrolases"/>
    <property type="match status" value="1"/>
</dbReference>
<dbReference type="EMBL" id="BARS01045093">
    <property type="protein sequence ID" value="GAG29365.1"/>
    <property type="molecule type" value="Genomic_DNA"/>
</dbReference>
<protein>
    <recommendedName>
        <fullName evidence="6">ABC transmembrane type-1 domain-containing protein</fullName>
    </recommendedName>
</protein>
<evidence type="ECO:0000256" key="5">
    <source>
        <dbReference type="SAM" id="Phobius"/>
    </source>
</evidence>
<evidence type="ECO:0000313" key="7">
    <source>
        <dbReference type="EMBL" id="GAG29365.1"/>
    </source>
</evidence>
<dbReference type="InterPro" id="IPR036640">
    <property type="entry name" value="ABC1_TM_sf"/>
</dbReference>
<name>X0WFC2_9ZZZZ</name>
<comment type="subcellular location">
    <subcellularLocation>
        <location evidence="1">Membrane</location>
        <topology evidence="1">Multi-pass membrane protein</topology>
    </subcellularLocation>
</comment>